<dbReference type="PANTHER" id="PTHR22916:SF3">
    <property type="entry name" value="UDP-GLCNAC:BETAGAL BETA-1,3-N-ACETYLGLUCOSAMINYLTRANSFERASE-LIKE PROTEIN 1"/>
    <property type="match status" value="1"/>
</dbReference>
<evidence type="ECO:0000313" key="3">
    <source>
        <dbReference type="Proteomes" id="UP001198806"/>
    </source>
</evidence>
<proteinExistence type="predicted"/>
<dbReference type="EC" id="2.4.-.-" evidence="2"/>
<comment type="caution">
    <text evidence="2">The sequence shown here is derived from an EMBL/GenBank/DDBJ whole genome shotgun (WGS) entry which is preliminary data.</text>
</comment>
<reference evidence="2" key="1">
    <citation type="submission" date="2021-10" db="EMBL/GenBank/DDBJ databases">
        <title>Collection of gut derived symbiotic bacterial strains cultured from healthy donors.</title>
        <authorList>
            <person name="Lin H."/>
            <person name="Littmann E."/>
            <person name="Kohout C."/>
            <person name="Pamer E.G."/>
        </authorList>
    </citation>
    <scope>NUCLEOTIDE SEQUENCE</scope>
    <source>
        <strain evidence="2">DFI.2.94</strain>
    </source>
</reference>
<dbReference type="Pfam" id="PF00535">
    <property type="entry name" value="Glycos_transf_2"/>
    <property type="match status" value="1"/>
</dbReference>
<accession>A0AAP2QAI6</accession>
<dbReference type="InterPro" id="IPR001173">
    <property type="entry name" value="Glyco_trans_2-like"/>
</dbReference>
<keyword evidence="2" id="KW-0808">Transferase</keyword>
<dbReference type="EMBL" id="JAJCNI010000033">
    <property type="protein sequence ID" value="MCB6519966.1"/>
    <property type="molecule type" value="Genomic_DNA"/>
</dbReference>
<sequence>MTYFKVEDTPLVSVILITYNRECFLKETIDSILAQTYRNFELIIIDNFSDYDFNALVNSYHSNKIRAFQNQNNGIIAINRNFGIERARGNYLAFCDDDDIWYPNKLEIQVEYIQSHNIDLYSSALMLFGDGVESEKKFFHKYTNRYQIYQRNFITPSTVLVRNTLDVRFDEAPDFNCSEDWALWTKLITLGFRLYQYPEPLIKYRVFASNLTKQNRIQPDLKAIRILKKLKRECPKEFKNRYFLTAIIYHLLKCGVREFFKLIIKTK</sequence>
<organism evidence="2 3">
    <name type="scientific">Parabacteroides distasonis</name>
    <dbReference type="NCBI Taxonomy" id="823"/>
    <lineage>
        <taxon>Bacteria</taxon>
        <taxon>Pseudomonadati</taxon>
        <taxon>Bacteroidota</taxon>
        <taxon>Bacteroidia</taxon>
        <taxon>Bacteroidales</taxon>
        <taxon>Tannerellaceae</taxon>
        <taxon>Parabacteroides</taxon>
    </lineage>
</organism>
<name>A0AAP2QAI6_PARDI</name>
<dbReference type="PANTHER" id="PTHR22916">
    <property type="entry name" value="GLYCOSYLTRANSFERASE"/>
    <property type="match status" value="1"/>
</dbReference>
<keyword evidence="2" id="KW-0328">Glycosyltransferase</keyword>
<dbReference type="Proteomes" id="UP001198806">
    <property type="component" value="Unassembled WGS sequence"/>
</dbReference>
<protein>
    <submittedName>
        <fullName evidence="2">Glycosyltransferase</fullName>
        <ecNumber evidence="2">2.4.-.-</ecNumber>
    </submittedName>
</protein>
<dbReference type="InterPro" id="IPR029044">
    <property type="entry name" value="Nucleotide-diphossugar_trans"/>
</dbReference>
<gene>
    <name evidence="2" type="ORF">LI194_19475</name>
</gene>
<dbReference type="SUPFAM" id="SSF53448">
    <property type="entry name" value="Nucleotide-diphospho-sugar transferases"/>
    <property type="match status" value="1"/>
</dbReference>
<dbReference type="RefSeq" id="WP_122378731.1">
    <property type="nucleotide sequence ID" value="NZ_JADMVU010000045.1"/>
</dbReference>
<feature type="domain" description="Glycosyltransferase 2-like" evidence="1">
    <location>
        <begin position="13"/>
        <end position="140"/>
    </location>
</feature>
<dbReference type="Gene3D" id="3.90.550.10">
    <property type="entry name" value="Spore Coat Polysaccharide Biosynthesis Protein SpsA, Chain A"/>
    <property type="match status" value="1"/>
</dbReference>
<dbReference type="GO" id="GO:0016758">
    <property type="term" value="F:hexosyltransferase activity"/>
    <property type="evidence" value="ECO:0007669"/>
    <property type="project" value="UniProtKB-ARBA"/>
</dbReference>
<dbReference type="AlphaFoldDB" id="A0AAP2QAI6"/>
<evidence type="ECO:0000313" key="2">
    <source>
        <dbReference type="EMBL" id="MCB6519966.1"/>
    </source>
</evidence>
<evidence type="ECO:0000259" key="1">
    <source>
        <dbReference type="Pfam" id="PF00535"/>
    </source>
</evidence>